<accession>A0ABM1ER55</accession>
<evidence type="ECO:0000313" key="1">
    <source>
        <dbReference type="Proteomes" id="UP000695022"/>
    </source>
</evidence>
<dbReference type="Pfam" id="PF03564">
    <property type="entry name" value="DUF1759"/>
    <property type="match status" value="1"/>
</dbReference>
<dbReference type="InterPro" id="IPR005312">
    <property type="entry name" value="DUF1759"/>
</dbReference>
<gene>
    <name evidence="2" type="primary">LOC106814832</name>
</gene>
<reference evidence="2" key="1">
    <citation type="submission" date="2025-08" db="UniProtKB">
        <authorList>
            <consortium name="RefSeq"/>
        </authorList>
    </citation>
    <scope>IDENTIFICATION</scope>
</reference>
<dbReference type="PANTHER" id="PTHR47331">
    <property type="entry name" value="PHD-TYPE DOMAIN-CONTAINING PROTEIN"/>
    <property type="match status" value="1"/>
</dbReference>
<dbReference type="InterPro" id="IPR043502">
    <property type="entry name" value="DNA/RNA_pol_sf"/>
</dbReference>
<dbReference type="RefSeq" id="XP_014674676.1">
    <property type="nucleotide sequence ID" value="XM_014819190.1"/>
</dbReference>
<name>A0ABM1ER55_PRICU</name>
<dbReference type="PANTHER" id="PTHR47331:SF1">
    <property type="entry name" value="GAG-LIKE PROTEIN"/>
    <property type="match status" value="1"/>
</dbReference>
<organism evidence="1 2">
    <name type="scientific">Priapulus caudatus</name>
    <name type="common">Priapulid worm</name>
    <dbReference type="NCBI Taxonomy" id="37621"/>
    <lineage>
        <taxon>Eukaryota</taxon>
        <taxon>Metazoa</taxon>
        <taxon>Ecdysozoa</taxon>
        <taxon>Scalidophora</taxon>
        <taxon>Priapulida</taxon>
        <taxon>Priapulimorpha</taxon>
        <taxon>Priapulimorphida</taxon>
        <taxon>Priapulidae</taxon>
        <taxon>Priapulus</taxon>
    </lineage>
</organism>
<dbReference type="SUPFAM" id="SSF56672">
    <property type="entry name" value="DNA/RNA polymerases"/>
    <property type="match status" value="1"/>
</dbReference>
<sequence>MFEGNPLKYHSFIMSFQSMVANIPNDSIKLNNLISSCKGNARDAIEFCVMKPPEEGYAAALGALRSRFGSNVVVSQAWISKVIDRESVSVTNLSGYAADLENCLQSLEALGYLNELDNQASLRQIVSKLPKFLQNRWRTENQRIKERGRESSANLAAAASVHVAREDSGRVARLADLVRFIKRAADEVEDPVFGDVGVSKASERARLSKPSERMRPSRQYDKMLVNQAAFTQGVSKPPRCWVCKNNQHWTDQCTLFENASPPERRKMCYDNYACYSCLKVAGRGHRESTCSKRKACGETTANGACKEFHHKLLHVRKEVGQIGNLNMSKNKDPMLSILDVEVLTKGRKEVSSVLLDKGSQGTLISKDFARKLNLKGKAVAAIITKVGGIEEEFQSTLYELTLRGEDSMTHRISALEIGHINDVREVDVKQMERLFKMKPGTLKRRGGPIDILIGVNYAHLLAGEESELNGIVAQRTPLGWTVYGGEETTTANQVMHMQIKKPVDLDDFWNTEALGVDIGPCDCKSLERATEKLEGKIIRESCTKVGNQWMVPYPWAKDPCDLEDNRYQAKKILVGLEKRLLRNKGQAEAYDKQMQEMVEMGFSRKLTPEEVDSYQGPVHYIPHHSVAKRDSSSTPLRIVFNASNRYNGKCINDCWMKGPDLLCSLFGVILRFRENQVALVGDISKMYHRILIPTIDQHVHGYLWRDLDVDREPDVYVKHVLSFWDKHAGTMAITALRLTADEGREEYPRAAEVIEANTYMDDMCPSVKSEAEATLVQEVDRLLALGGFEVKAWSSNIDLEGTKCEVVDKLEVARPELFGKQMVEVGHRSEQKVLGVRWNPSDDTFVFNVEIDIEKFTKRRVLGVMAKVFDPVGLVGQVIINGKIKMQ</sequence>
<keyword evidence="1" id="KW-1185">Reference proteome</keyword>
<evidence type="ECO:0000313" key="2">
    <source>
        <dbReference type="RefSeq" id="XP_014674676.1"/>
    </source>
</evidence>
<proteinExistence type="predicted"/>
<protein>
    <submittedName>
        <fullName evidence="2">Uncharacterized protein LOC106814832</fullName>
    </submittedName>
</protein>
<dbReference type="Proteomes" id="UP000695022">
    <property type="component" value="Unplaced"/>
</dbReference>
<dbReference type="GeneID" id="106814832"/>